<gene>
    <name evidence="1" type="ORF">CPELLU_LOCUS17142</name>
</gene>
<protein>
    <submittedName>
        <fullName evidence="1">24729_t:CDS:1</fullName>
    </submittedName>
</protein>
<keyword evidence="2" id="KW-1185">Reference proteome</keyword>
<evidence type="ECO:0000313" key="1">
    <source>
        <dbReference type="EMBL" id="CAG8793138.1"/>
    </source>
</evidence>
<dbReference type="AlphaFoldDB" id="A0A9N9P8J8"/>
<proteinExistence type="predicted"/>
<feature type="non-terminal residue" evidence="1">
    <location>
        <position position="40"/>
    </location>
</feature>
<evidence type="ECO:0000313" key="2">
    <source>
        <dbReference type="Proteomes" id="UP000789759"/>
    </source>
</evidence>
<sequence>MIPLIDQLDVANTFIIAIKVAELRKVKYNRNPEWPPHSKP</sequence>
<organism evidence="1 2">
    <name type="scientific">Cetraspora pellucida</name>
    <dbReference type="NCBI Taxonomy" id="1433469"/>
    <lineage>
        <taxon>Eukaryota</taxon>
        <taxon>Fungi</taxon>
        <taxon>Fungi incertae sedis</taxon>
        <taxon>Mucoromycota</taxon>
        <taxon>Glomeromycotina</taxon>
        <taxon>Glomeromycetes</taxon>
        <taxon>Diversisporales</taxon>
        <taxon>Gigasporaceae</taxon>
        <taxon>Cetraspora</taxon>
    </lineage>
</organism>
<dbReference type="Proteomes" id="UP000789759">
    <property type="component" value="Unassembled WGS sequence"/>
</dbReference>
<dbReference type="EMBL" id="CAJVQA010027905">
    <property type="protein sequence ID" value="CAG8793138.1"/>
    <property type="molecule type" value="Genomic_DNA"/>
</dbReference>
<reference evidence="1" key="1">
    <citation type="submission" date="2021-06" db="EMBL/GenBank/DDBJ databases">
        <authorList>
            <person name="Kallberg Y."/>
            <person name="Tangrot J."/>
            <person name="Rosling A."/>
        </authorList>
    </citation>
    <scope>NUCLEOTIDE SEQUENCE</scope>
    <source>
        <strain evidence="1">FL966</strain>
    </source>
</reference>
<comment type="caution">
    <text evidence="1">The sequence shown here is derived from an EMBL/GenBank/DDBJ whole genome shotgun (WGS) entry which is preliminary data.</text>
</comment>
<name>A0A9N9P8J8_9GLOM</name>
<accession>A0A9N9P8J8</accession>